<keyword evidence="1" id="KW-0812">Transmembrane</keyword>
<accession>A0ABS5H2P6</accession>
<feature type="transmembrane region" description="Helical" evidence="1">
    <location>
        <begin position="12"/>
        <end position="30"/>
    </location>
</feature>
<keyword evidence="1" id="KW-1133">Transmembrane helix</keyword>
<dbReference type="EMBL" id="JAGSPK010000003">
    <property type="protein sequence ID" value="MBR7792972.1"/>
    <property type="molecule type" value="Genomic_DNA"/>
</dbReference>
<evidence type="ECO:0000313" key="3">
    <source>
        <dbReference type="Proteomes" id="UP000682982"/>
    </source>
</evidence>
<name>A0ABS5H2P6_9BURK</name>
<reference evidence="2 3" key="1">
    <citation type="submission" date="2021-04" db="EMBL/GenBank/DDBJ databases">
        <title>novel species isolated from subtropical streams in China.</title>
        <authorList>
            <person name="Lu H."/>
        </authorList>
    </citation>
    <scope>NUCLEOTIDE SEQUENCE [LARGE SCALE GENOMIC DNA]</scope>
    <source>
        <strain evidence="2 3">FT147W</strain>
    </source>
</reference>
<evidence type="ECO:0000313" key="2">
    <source>
        <dbReference type="EMBL" id="MBR7792972.1"/>
    </source>
</evidence>
<protein>
    <submittedName>
        <fullName evidence="2">Uncharacterized protein</fullName>
    </submittedName>
</protein>
<feature type="transmembrane region" description="Helical" evidence="1">
    <location>
        <begin position="77"/>
        <end position="96"/>
    </location>
</feature>
<comment type="caution">
    <text evidence="2">The sequence shown here is derived from an EMBL/GenBank/DDBJ whole genome shotgun (WGS) entry which is preliminary data.</text>
</comment>
<feature type="transmembrane region" description="Helical" evidence="1">
    <location>
        <begin position="37"/>
        <end position="57"/>
    </location>
</feature>
<keyword evidence="1" id="KW-0472">Membrane</keyword>
<evidence type="ECO:0000256" key="1">
    <source>
        <dbReference type="SAM" id="Phobius"/>
    </source>
</evidence>
<dbReference type="RefSeq" id="WP_212678975.1">
    <property type="nucleotide sequence ID" value="NZ_JAGSPK010000003.1"/>
</dbReference>
<sequence>MTTPQTKKITAPHAWVWLIFFGLLGAYDLVTAWKTQLLPQALTGTAFILFAICTYKHRGIFQFSTRAGDASQEKPGFVWKTMYYGAMLLMIIGFSMKQGWLKV</sequence>
<dbReference type="Proteomes" id="UP000682982">
    <property type="component" value="Unassembled WGS sequence"/>
</dbReference>
<proteinExistence type="predicted"/>
<gene>
    <name evidence="2" type="ORF">KDM87_10225</name>
</gene>
<keyword evidence="3" id="KW-1185">Reference proteome</keyword>
<organism evidence="2 3">
    <name type="scientific">Undibacterium rivi</name>
    <dbReference type="NCBI Taxonomy" id="2828729"/>
    <lineage>
        <taxon>Bacteria</taxon>
        <taxon>Pseudomonadati</taxon>
        <taxon>Pseudomonadota</taxon>
        <taxon>Betaproteobacteria</taxon>
        <taxon>Burkholderiales</taxon>
        <taxon>Oxalobacteraceae</taxon>
        <taxon>Undibacterium</taxon>
    </lineage>
</organism>